<evidence type="ECO:0008006" key="3">
    <source>
        <dbReference type="Google" id="ProtNLM"/>
    </source>
</evidence>
<proteinExistence type="predicted"/>
<dbReference type="Pfam" id="PF14190">
    <property type="entry name" value="DUF4313"/>
    <property type="match status" value="1"/>
</dbReference>
<evidence type="ECO:0000313" key="2">
    <source>
        <dbReference type="Proteomes" id="UP000095413"/>
    </source>
</evidence>
<protein>
    <recommendedName>
        <fullName evidence="3">DUF4313 domain-containing protein</fullName>
    </recommendedName>
</protein>
<accession>A0A174QU21</accession>
<reference evidence="1 2" key="1">
    <citation type="submission" date="2015-09" db="EMBL/GenBank/DDBJ databases">
        <authorList>
            <consortium name="Pathogen Informatics"/>
        </authorList>
    </citation>
    <scope>NUCLEOTIDE SEQUENCE [LARGE SCALE GENOMIC DNA]</scope>
    <source>
        <strain evidence="1 2">2789STDY5834921</strain>
    </source>
</reference>
<organism evidence="1 2">
    <name type="scientific">Blautia obeum</name>
    <dbReference type="NCBI Taxonomy" id="40520"/>
    <lineage>
        <taxon>Bacteria</taxon>
        <taxon>Bacillati</taxon>
        <taxon>Bacillota</taxon>
        <taxon>Clostridia</taxon>
        <taxon>Lachnospirales</taxon>
        <taxon>Lachnospiraceae</taxon>
        <taxon>Blautia</taxon>
    </lineage>
</organism>
<dbReference type="AlphaFoldDB" id="A0A174QU21"/>
<name>A0A174QU21_9FIRM</name>
<gene>
    <name evidence="1" type="ORF">ERS852533_02437</name>
</gene>
<evidence type="ECO:0000313" key="1">
    <source>
        <dbReference type="EMBL" id="CUP75411.1"/>
    </source>
</evidence>
<dbReference type="RefSeq" id="WP_055056427.1">
    <property type="nucleotide sequence ID" value="NZ_CZBA01000014.1"/>
</dbReference>
<dbReference type="Proteomes" id="UP000095413">
    <property type="component" value="Unassembled WGS sequence"/>
</dbReference>
<dbReference type="InterPro" id="IPR025462">
    <property type="entry name" value="DUF4313"/>
</dbReference>
<dbReference type="EMBL" id="CZBA01000014">
    <property type="protein sequence ID" value="CUP75411.1"/>
    <property type="molecule type" value="Genomic_DNA"/>
</dbReference>
<dbReference type="GeneID" id="96230282"/>
<sequence length="156" mass="17892">MNEKNNGNRNERKTLPFPWEYGQEEITLKVSSYAYGNGLAILMYRQEEGELELFDDLTVNLPGGYGLEPQEAFISGDFTKDKLAFIEKNRLGNRLPGQARSGFATYTPVAFDLSRLAQYDREGVEEFCRQWGLDVPKESEKDQGKLTGRKKRERGR</sequence>
<dbReference type="OrthoDB" id="2056052at2"/>